<name>A0ABR3G5Y9_9PEZI</name>
<accession>A0ABR3G5Y9</accession>
<organism evidence="1 2">
    <name type="scientific">Discina gigas</name>
    <dbReference type="NCBI Taxonomy" id="1032678"/>
    <lineage>
        <taxon>Eukaryota</taxon>
        <taxon>Fungi</taxon>
        <taxon>Dikarya</taxon>
        <taxon>Ascomycota</taxon>
        <taxon>Pezizomycotina</taxon>
        <taxon>Pezizomycetes</taxon>
        <taxon>Pezizales</taxon>
        <taxon>Discinaceae</taxon>
        <taxon>Discina</taxon>
    </lineage>
</organism>
<sequence length="216" mass="24337">MGRSLDEKSVERWRKWAAEKKVGVVLHNYPGYGKTPGPVTVERIIEDQRVLIRNLLDKHEPSEIAVLANSIGCGPTMAMADEFDFGMVILVSPYMSCCSFRGSFDWRSPVFRCFRDSLFDPFNCHKLVHWERLRQQRILIICGEIDKTINPVNSVEIQKLIGDNVMVCNLPGVDHKSARLSGDHLIGLFLHSQDDELQKVMAKATSAEGMPTAHGN</sequence>
<keyword evidence="2" id="KW-1185">Reference proteome</keyword>
<protein>
    <recommendedName>
        <fullName evidence="3">Alpha/beta hydrolase</fullName>
    </recommendedName>
</protein>
<reference evidence="1 2" key="1">
    <citation type="submission" date="2024-02" db="EMBL/GenBank/DDBJ databases">
        <title>Discinaceae phylogenomics.</title>
        <authorList>
            <person name="Dirks A.C."/>
            <person name="James T.Y."/>
        </authorList>
    </citation>
    <scope>NUCLEOTIDE SEQUENCE [LARGE SCALE GENOMIC DNA]</scope>
    <source>
        <strain evidence="1 2">ACD0624</strain>
    </source>
</reference>
<dbReference type="Proteomes" id="UP001447188">
    <property type="component" value="Unassembled WGS sequence"/>
</dbReference>
<dbReference type="InterPro" id="IPR029058">
    <property type="entry name" value="AB_hydrolase_fold"/>
</dbReference>
<comment type="caution">
    <text evidence="1">The sequence shown here is derived from an EMBL/GenBank/DDBJ whole genome shotgun (WGS) entry which is preliminary data.</text>
</comment>
<dbReference type="EMBL" id="JBBBZM010000258">
    <property type="protein sequence ID" value="KAL0631371.1"/>
    <property type="molecule type" value="Genomic_DNA"/>
</dbReference>
<dbReference type="PANTHER" id="PTHR12277">
    <property type="entry name" value="ALPHA/BETA HYDROLASE DOMAIN-CONTAINING PROTEIN"/>
    <property type="match status" value="1"/>
</dbReference>
<dbReference type="PANTHER" id="PTHR12277:SF81">
    <property type="entry name" value="PROTEIN ABHD13"/>
    <property type="match status" value="1"/>
</dbReference>
<gene>
    <name evidence="1" type="ORF">Q9L58_009760</name>
</gene>
<evidence type="ECO:0008006" key="3">
    <source>
        <dbReference type="Google" id="ProtNLM"/>
    </source>
</evidence>
<proteinExistence type="predicted"/>
<evidence type="ECO:0000313" key="2">
    <source>
        <dbReference type="Proteomes" id="UP001447188"/>
    </source>
</evidence>
<evidence type="ECO:0000313" key="1">
    <source>
        <dbReference type="EMBL" id="KAL0631371.1"/>
    </source>
</evidence>
<dbReference type="Gene3D" id="3.40.50.1820">
    <property type="entry name" value="alpha/beta hydrolase"/>
    <property type="match status" value="1"/>
</dbReference>
<dbReference type="SUPFAM" id="SSF53474">
    <property type="entry name" value="alpha/beta-Hydrolases"/>
    <property type="match status" value="1"/>
</dbReference>